<evidence type="ECO:0000256" key="2">
    <source>
        <dbReference type="ARBA" id="ARBA00022448"/>
    </source>
</evidence>
<dbReference type="InterPro" id="IPR000531">
    <property type="entry name" value="Beta-barrel_TonB"/>
</dbReference>
<keyword evidence="3 8" id="KW-1134">Transmembrane beta strand</keyword>
<proteinExistence type="inferred from homology"/>
<keyword evidence="5 9" id="KW-0798">TonB box</keyword>
<keyword evidence="12" id="KW-0675">Receptor</keyword>
<dbReference type="PANTHER" id="PTHR47234:SF2">
    <property type="entry name" value="TONB-DEPENDENT RECEPTOR"/>
    <property type="match status" value="1"/>
</dbReference>
<dbReference type="Proteomes" id="UP000275012">
    <property type="component" value="Unassembled WGS sequence"/>
</dbReference>
<dbReference type="InterPro" id="IPR039426">
    <property type="entry name" value="TonB-dep_rcpt-like"/>
</dbReference>
<evidence type="ECO:0000256" key="5">
    <source>
        <dbReference type="ARBA" id="ARBA00023077"/>
    </source>
</evidence>
<reference evidence="12 13" key="1">
    <citation type="submission" date="2018-10" db="EMBL/GenBank/DDBJ databases">
        <title>Proposal of Lysobacter pythonis sp. nov. isolated from royal pythons (Python regius).</title>
        <authorList>
            <person name="Hans-Juergen B."/>
            <person name="Huptas C."/>
            <person name="Sandra B."/>
            <person name="Igor L."/>
            <person name="Joachim S."/>
            <person name="Siegfried S."/>
            <person name="Mareike W."/>
            <person name="Peter K."/>
        </authorList>
    </citation>
    <scope>NUCLEOTIDE SEQUENCE [LARGE SCALE GENOMIC DNA]</scope>
    <source>
        <strain evidence="12 13">4284/11</strain>
    </source>
</reference>
<evidence type="ECO:0000256" key="9">
    <source>
        <dbReference type="RuleBase" id="RU003357"/>
    </source>
</evidence>
<dbReference type="SUPFAM" id="SSF56935">
    <property type="entry name" value="Porins"/>
    <property type="match status" value="1"/>
</dbReference>
<dbReference type="EMBL" id="RFLY01000017">
    <property type="protein sequence ID" value="RMH89016.1"/>
    <property type="molecule type" value="Genomic_DNA"/>
</dbReference>
<feature type="domain" description="TonB-dependent receptor plug" evidence="11">
    <location>
        <begin position="77"/>
        <end position="186"/>
    </location>
</feature>
<dbReference type="Pfam" id="PF07715">
    <property type="entry name" value="Plug"/>
    <property type="match status" value="1"/>
</dbReference>
<dbReference type="Pfam" id="PF00593">
    <property type="entry name" value="TonB_dep_Rec_b-barrel"/>
    <property type="match status" value="1"/>
</dbReference>
<keyword evidence="2 8" id="KW-0813">Transport</keyword>
<protein>
    <submittedName>
        <fullName evidence="12">TonB-dependent receptor</fullName>
    </submittedName>
</protein>
<dbReference type="PANTHER" id="PTHR47234">
    <property type="match status" value="1"/>
</dbReference>
<dbReference type="PROSITE" id="PS52016">
    <property type="entry name" value="TONB_DEPENDENT_REC_3"/>
    <property type="match status" value="1"/>
</dbReference>
<dbReference type="InterPro" id="IPR036942">
    <property type="entry name" value="Beta-barrel_TonB_sf"/>
</dbReference>
<gene>
    <name evidence="12" type="ORF">EBB59_11135</name>
</gene>
<evidence type="ECO:0000256" key="7">
    <source>
        <dbReference type="ARBA" id="ARBA00023237"/>
    </source>
</evidence>
<name>A0A3M2HH16_9GAMM</name>
<dbReference type="InterPro" id="IPR012910">
    <property type="entry name" value="Plug_dom"/>
</dbReference>
<dbReference type="Gene3D" id="2.170.130.10">
    <property type="entry name" value="TonB-dependent receptor, plug domain"/>
    <property type="match status" value="1"/>
</dbReference>
<dbReference type="InterPro" id="IPR037066">
    <property type="entry name" value="Plug_dom_sf"/>
</dbReference>
<evidence type="ECO:0000313" key="12">
    <source>
        <dbReference type="EMBL" id="RMH89016.1"/>
    </source>
</evidence>
<keyword evidence="7 8" id="KW-0998">Cell outer membrane</keyword>
<evidence type="ECO:0000259" key="11">
    <source>
        <dbReference type="Pfam" id="PF07715"/>
    </source>
</evidence>
<keyword evidence="13" id="KW-1185">Reference proteome</keyword>
<comment type="similarity">
    <text evidence="8 9">Belongs to the TonB-dependent receptor family.</text>
</comment>
<dbReference type="AlphaFoldDB" id="A0A3M2HH16"/>
<sequence length="981" mass="105803">MVRGSSWGIAGICRASHFRRTSMKRNALSDGIVTALFTMLALPVFAQEADTRDTDKQAKALDAVTVTGSRVVVPGLSTSSPVMTMDRETIDRTQPVSAEEFVRTSPGISVPVGPGTNNGSNGGAMMSMRSLGSNRNLVLIDGRRMVPYTLNGQVDVNTIPLALLSGVDFLTGGASAVYGADAVSGVANFMLKRDFEGVEISASMGQSLPGSDQVRRRLDVTGGFGFAENRGNLTLSVGRTFSGALFQGQREVGLVSINSGTGRPQGSNTAVPAQVSIVGSGRLTNQQVDIATGGLVPRYGTYNFNPLNYFYTPMNRDQGTLLGRFEITPRAELYTQAFQTKSRVQLSLAPSGSFGNTFEVPIGNPYIPDAMRQQICADRGIVAADCVAGNATPVEMAVNRRFTEYGPRFNDIETRTRQYVFGVRGDLSDHWSYDAYHASGKSVQSSARVNWGARSRLAQALNATSTTACVGGGDCVPIDVFGPEGSITPDMLRFLDVTSVGTTTVRQKVFSAFVNGDLGERLKSPWSETPIGVAFGVERRSMEAGSSADLATQTRGEVLGTGAPTPDRSGGFTISEAYLESIVPLVEDKTAFRRLNLELGYRRSRFETSAGTGFNYGTWKYGLAWKPVEDLTFRAMFQRAVRAPNVNELFAPVVTGLANLARDPCAGTRVSQAEANTPGTLSNLCRLSGVPVSQLGVLSQPNAGQVNVRAGGNPQLTPEVANTRTFGLVFEPSFIGNLSMTLDYWQINLTEAISAPAVGDPLRACYGTAANPGLAYVADCQNLGRDPKTGLFNGGGSDGILLARSNLGRIDTRGYDLGLYYQLGLGDAGRLNFASQSTWTREFRRQPTPASVNRDCRGFYSTDCDFGPFRFKSNLTTVWTRGGLDASWRIRHQSSMRVESGKVDFLAGFARIPAYTYHDLSIGYRFPHTYRLTLSVNNVLNRQPPMVGNTIGTTSTNSGNTFPQWYDVIGRYWNLGVTIKF</sequence>
<evidence type="ECO:0000256" key="4">
    <source>
        <dbReference type="ARBA" id="ARBA00022692"/>
    </source>
</evidence>
<evidence type="ECO:0000313" key="13">
    <source>
        <dbReference type="Proteomes" id="UP000275012"/>
    </source>
</evidence>
<comment type="subcellular location">
    <subcellularLocation>
        <location evidence="1 8">Cell outer membrane</location>
        <topology evidence="1 8">Multi-pass membrane protein</topology>
    </subcellularLocation>
</comment>
<keyword evidence="4 8" id="KW-0812">Transmembrane</keyword>
<evidence type="ECO:0000256" key="3">
    <source>
        <dbReference type="ARBA" id="ARBA00022452"/>
    </source>
</evidence>
<evidence type="ECO:0000256" key="8">
    <source>
        <dbReference type="PROSITE-ProRule" id="PRU01360"/>
    </source>
</evidence>
<evidence type="ECO:0000256" key="6">
    <source>
        <dbReference type="ARBA" id="ARBA00023136"/>
    </source>
</evidence>
<organism evidence="12 13">
    <name type="scientific">Solilutibacter pythonis</name>
    <dbReference type="NCBI Taxonomy" id="2483112"/>
    <lineage>
        <taxon>Bacteria</taxon>
        <taxon>Pseudomonadati</taxon>
        <taxon>Pseudomonadota</taxon>
        <taxon>Gammaproteobacteria</taxon>
        <taxon>Lysobacterales</taxon>
        <taxon>Lysobacteraceae</taxon>
        <taxon>Solilutibacter</taxon>
    </lineage>
</organism>
<dbReference type="Gene3D" id="2.40.170.20">
    <property type="entry name" value="TonB-dependent receptor, beta-barrel domain"/>
    <property type="match status" value="1"/>
</dbReference>
<dbReference type="GO" id="GO:0009279">
    <property type="term" value="C:cell outer membrane"/>
    <property type="evidence" value="ECO:0007669"/>
    <property type="project" value="UniProtKB-SubCell"/>
</dbReference>
<evidence type="ECO:0000259" key="10">
    <source>
        <dbReference type="Pfam" id="PF00593"/>
    </source>
</evidence>
<keyword evidence="6 8" id="KW-0472">Membrane</keyword>
<comment type="caution">
    <text evidence="12">The sequence shown here is derived from an EMBL/GenBank/DDBJ whole genome shotgun (WGS) entry which is preliminary data.</text>
</comment>
<dbReference type="OrthoDB" id="6276154at2"/>
<feature type="domain" description="TonB-dependent receptor-like beta-barrel" evidence="10">
    <location>
        <begin position="406"/>
        <end position="939"/>
    </location>
</feature>
<evidence type="ECO:0000256" key="1">
    <source>
        <dbReference type="ARBA" id="ARBA00004571"/>
    </source>
</evidence>
<accession>A0A3M2HH16</accession>